<dbReference type="InterPro" id="IPR011990">
    <property type="entry name" value="TPR-like_helical_dom_sf"/>
</dbReference>
<feature type="repeat" description="PPR" evidence="2">
    <location>
        <begin position="107"/>
        <end position="141"/>
    </location>
</feature>
<sequence>MTMTRMLTVYGAATDSGCVPDRYTYQEMIAINVALMDFKHAREWVSRMLLRGIRPSIRPYRTLLKGYSKVPSEIENARQLWLEIKQRVADGQIVAGKSKTELASAIDIKTYTCIVAAECKAGNFARTLELLDEMSQAGIEPDLAMRNVILEGVVSHNGLNAGLEEVKLMKESGMSPDGYTFSILLDAALREDRLDELKRLLAISASQGFMPSIKLVRSLPFNPIETVDILAKRGALDTVRVYNTLIRAAMQNNEFKQVLQLIDHMRKQSVPPNVVTYGMLLDTLNKAGRLEQAKAVFSELISKHKIKPDVHIFSIMVDACGRAGDIRSMFEYKNMMTEHGIPPSEYIYNSVLSALARQPKVDLAVLEATVDELVSAQPPVRPTVRTFNSIFAAFASCARSDGLTEGQLRFLRTWYYNSSDRYYVVRDAYSYALVLEAFTAAKQLKDALDVYSDMVKQAENDAAVLRTFIGAPGHLIGLMQLCIEQQRFEDVLRLWRDWRTYCSYVPEPAVRSVLFACDQMGHTRVARDVVHGLLTPSTPTFSPQCIGEGTLALYIGLLVKHEMMADIAPVLELWRTAALPPPSLSSTDADVQSLARAPRLPASSKAVCAERRLSEDTVHGIVKLLLQSDHENASKTTDDVLAFVGQHFPDALPT</sequence>
<dbReference type="GO" id="GO:0031930">
    <property type="term" value="P:mitochondria-nucleus signaling pathway"/>
    <property type="evidence" value="ECO:0007669"/>
    <property type="project" value="TreeGrafter"/>
</dbReference>
<dbReference type="Pfam" id="PF13812">
    <property type="entry name" value="PPR_3"/>
    <property type="match status" value="2"/>
</dbReference>
<evidence type="ECO:0008006" key="5">
    <source>
        <dbReference type="Google" id="ProtNLM"/>
    </source>
</evidence>
<dbReference type="OrthoDB" id="407658at2759"/>
<evidence type="ECO:0000256" key="2">
    <source>
        <dbReference type="PROSITE-ProRule" id="PRU00708"/>
    </source>
</evidence>
<reference evidence="3" key="1">
    <citation type="submission" date="2022-07" db="EMBL/GenBank/DDBJ databases">
        <title>Phylogenomic reconstructions and comparative analyses of Kickxellomycotina fungi.</title>
        <authorList>
            <person name="Reynolds N.K."/>
            <person name="Stajich J.E."/>
            <person name="Barry K."/>
            <person name="Grigoriev I.V."/>
            <person name="Crous P."/>
            <person name="Smith M.E."/>
        </authorList>
    </citation>
    <scope>NUCLEOTIDE SEQUENCE</scope>
    <source>
        <strain evidence="3">NBRC 32514</strain>
    </source>
</reference>
<proteinExistence type="predicted"/>
<dbReference type="PANTHER" id="PTHR47936">
    <property type="entry name" value="PPR_LONG DOMAIN-CONTAINING PROTEIN"/>
    <property type="match status" value="1"/>
</dbReference>
<keyword evidence="4" id="KW-1185">Reference proteome</keyword>
<name>A0A9W7Y3G2_9FUNG</name>
<keyword evidence="1" id="KW-0677">Repeat</keyword>
<dbReference type="PROSITE" id="PS51375">
    <property type="entry name" value="PPR"/>
    <property type="match status" value="4"/>
</dbReference>
<dbReference type="InterPro" id="IPR002885">
    <property type="entry name" value="PPR_rpt"/>
</dbReference>
<dbReference type="NCBIfam" id="TIGR00756">
    <property type="entry name" value="PPR"/>
    <property type="match status" value="4"/>
</dbReference>
<accession>A0A9W7Y3G2</accession>
<evidence type="ECO:0000313" key="3">
    <source>
        <dbReference type="EMBL" id="KAJ1723980.1"/>
    </source>
</evidence>
<dbReference type="PANTHER" id="PTHR47936:SF3">
    <property type="entry name" value="PENTACOTRIPEPTIDE-REPEAT REGION OF PRORP DOMAIN-CONTAINING PROTEIN"/>
    <property type="match status" value="1"/>
</dbReference>
<organism evidence="3 4">
    <name type="scientific">Coemansia erecta</name>
    <dbReference type="NCBI Taxonomy" id="147472"/>
    <lineage>
        <taxon>Eukaryota</taxon>
        <taxon>Fungi</taxon>
        <taxon>Fungi incertae sedis</taxon>
        <taxon>Zoopagomycota</taxon>
        <taxon>Kickxellomycotina</taxon>
        <taxon>Kickxellomycetes</taxon>
        <taxon>Kickxellales</taxon>
        <taxon>Kickxellaceae</taxon>
        <taxon>Coemansia</taxon>
    </lineage>
</organism>
<feature type="repeat" description="PPR" evidence="2">
    <location>
        <begin position="238"/>
        <end position="272"/>
    </location>
</feature>
<dbReference type="EMBL" id="JANBOJ010000046">
    <property type="protein sequence ID" value="KAJ1723980.1"/>
    <property type="molecule type" value="Genomic_DNA"/>
</dbReference>
<feature type="repeat" description="PPR" evidence="2">
    <location>
        <begin position="309"/>
        <end position="343"/>
    </location>
</feature>
<gene>
    <name evidence="3" type="ORF">LPJ53_001736</name>
</gene>
<dbReference type="Proteomes" id="UP001149813">
    <property type="component" value="Unassembled WGS sequence"/>
</dbReference>
<evidence type="ECO:0000313" key="4">
    <source>
        <dbReference type="Proteomes" id="UP001149813"/>
    </source>
</evidence>
<evidence type="ECO:0000256" key="1">
    <source>
        <dbReference type="ARBA" id="ARBA00022737"/>
    </source>
</evidence>
<comment type="caution">
    <text evidence="3">The sequence shown here is derived from an EMBL/GenBank/DDBJ whole genome shotgun (WGS) entry which is preliminary data.</text>
</comment>
<dbReference type="AlphaFoldDB" id="A0A9W7Y3G2"/>
<dbReference type="Pfam" id="PF13041">
    <property type="entry name" value="PPR_2"/>
    <property type="match status" value="1"/>
</dbReference>
<feature type="repeat" description="PPR" evidence="2">
    <location>
        <begin position="273"/>
        <end position="308"/>
    </location>
</feature>
<protein>
    <recommendedName>
        <fullName evidence="5">Pentacotripeptide-repeat region of PRORP domain-containing protein</fullName>
    </recommendedName>
</protein>
<dbReference type="Gene3D" id="1.25.40.10">
    <property type="entry name" value="Tetratricopeptide repeat domain"/>
    <property type="match status" value="5"/>
</dbReference>